<dbReference type="InterPro" id="IPR000477">
    <property type="entry name" value="RT_dom"/>
</dbReference>
<accession>A0A284QX30</accession>
<dbReference type="Pfam" id="PF00078">
    <property type="entry name" value="RVT_1"/>
    <property type="match status" value="1"/>
</dbReference>
<keyword evidence="1" id="KW-0511">Multifunctional enzyme</keyword>
<evidence type="ECO:0000259" key="2">
    <source>
        <dbReference type="PROSITE" id="PS50878"/>
    </source>
</evidence>
<keyword evidence="4" id="KW-1185">Reference proteome</keyword>
<dbReference type="EMBL" id="FUEG01000003">
    <property type="protein sequence ID" value="SJL01030.1"/>
    <property type="molecule type" value="Genomic_DNA"/>
</dbReference>
<dbReference type="PROSITE" id="PS50878">
    <property type="entry name" value="RT_POL"/>
    <property type="match status" value="1"/>
</dbReference>
<evidence type="ECO:0000313" key="3">
    <source>
        <dbReference type="EMBL" id="SJL01030.1"/>
    </source>
</evidence>
<name>A0A284QX30_ARMOS</name>
<dbReference type="PANTHER" id="PTHR37984:SF5">
    <property type="entry name" value="PROTEIN NYNRIN-LIKE"/>
    <property type="match status" value="1"/>
</dbReference>
<proteinExistence type="predicted"/>
<dbReference type="CDD" id="cd01647">
    <property type="entry name" value="RT_LTR"/>
    <property type="match status" value="1"/>
</dbReference>
<reference evidence="4" key="1">
    <citation type="journal article" date="2017" name="Nat. Ecol. Evol.">
        <title>Genome expansion and lineage-specific genetic innovations in the forest pathogenic fungi Armillaria.</title>
        <authorList>
            <person name="Sipos G."/>
            <person name="Prasanna A.N."/>
            <person name="Walter M.C."/>
            <person name="O'Connor E."/>
            <person name="Balint B."/>
            <person name="Krizsan K."/>
            <person name="Kiss B."/>
            <person name="Hess J."/>
            <person name="Varga T."/>
            <person name="Slot J."/>
            <person name="Riley R."/>
            <person name="Boka B."/>
            <person name="Rigling D."/>
            <person name="Barry K."/>
            <person name="Lee J."/>
            <person name="Mihaltcheva S."/>
            <person name="LaButti K."/>
            <person name="Lipzen A."/>
            <person name="Waldron R."/>
            <person name="Moloney N.M."/>
            <person name="Sperisen C."/>
            <person name="Kredics L."/>
            <person name="Vagvoelgyi C."/>
            <person name="Patrignani A."/>
            <person name="Fitzpatrick D."/>
            <person name="Nagy I."/>
            <person name="Doyle S."/>
            <person name="Anderson J.B."/>
            <person name="Grigoriev I.V."/>
            <person name="Gueldener U."/>
            <person name="Muensterkoetter M."/>
            <person name="Nagy L.G."/>
        </authorList>
    </citation>
    <scope>NUCLEOTIDE SEQUENCE [LARGE SCALE GENOMIC DNA]</scope>
    <source>
        <strain evidence="4">C18/9</strain>
    </source>
</reference>
<dbReference type="Gene3D" id="3.10.10.10">
    <property type="entry name" value="HIV Type 1 Reverse Transcriptase, subunit A, domain 1"/>
    <property type="match status" value="1"/>
</dbReference>
<dbReference type="STRING" id="47428.A0A284QX30"/>
<dbReference type="Pfam" id="PF17919">
    <property type="entry name" value="RT_RNaseH_2"/>
    <property type="match status" value="1"/>
</dbReference>
<protein>
    <recommendedName>
        <fullName evidence="2">Reverse transcriptase domain-containing protein</fullName>
    </recommendedName>
</protein>
<dbReference type="Gene3D" id="3.30.70.270">
    <property type="match status" value="2"/>
</dbReference>
<evidence type="ECO:0000313" key="4">
    <source>
        <dbReference type="Proteomes" id="UP000219338"/>
    </source>
</evidence>
<dbReference type="InterPro" id="IPR043128">
    <property type="entry name" value="Rev_trsase/Diguanyl_cyclase"/>
</dbReference>
<dbReference type="OrthoDB" id="3250101at2759"/>
<dbReference type="InterPro" id="IPR041577">
    <property type="entry name" value="RT_RNaseH_2"/>
</dbReference>
<gene>
    <name evidence="3" type="ORF">ARMOST_04346</name>
</gene>
<dbReference type="InterPro" id="IPR043502">
    <property type="entry name" value="DNA/RNA_pol_sf"/>
</dbReference>
<dbReference type="Proteomes" id="UP000219338">
    <property type="component" value="Unassembled WGS sequence"/>
</dbReference>
<dbReference type="FunFam" id="3.30.70.270:FF:000020">
    <property type="entry name" value="Transposon Tf2-6 polyprotein-like Protein"/>
    <property type="match status" value="1"/>
</dbReference>
<evidence type="ECO:0000256" key="1">
    <source>
        <dbReference type="ARBA" id="ARBA00023268"/>
    </source>
</evidence>
<feature type="domain" description="Reverse transcriptase" evidence="2">
    <location>
        <begin position="1"/>
        <end position="128"/>
    </location>
</feature>
<organism evidence="3 4">
    <name type="scientific">Armillaria ostoyae</name>
    <name type="common">Armillaria root rot fungus</name>
    <dbReference type="NCBI Taxonomy" id="47428"/>
    <lineage>
        <taxon>Eukaryota</taxon>
        <taxon>Fungi</taxon>
        <taxon>Dikarya</taxon>
        <taxon>Basidiomycota</taxon>
        <taxon>Agaricomycotina</taxon>
        <taxon>Agaricomycetes</taxon>
        <taxon>Agaricomycetidae</taxon>
        <taxon>Agaricales</taxon>
        <taxon>Marasmiineae</taxon>
        <taxon>Physalacriaceae</taxon>
        <taxon>Armillaria</taxon>
    </lineage>
</organism>
<dbReference type="PANTHER" id="PTHR37984">
    <property type="entry name" value="PROTEIN CBG26694"/>
    <property type="match status" value="1"/>
</dbReference>
<dbReference type="OMA" id="KCCFLQR"/>
<dbReference type="SUPFAM" id="SSF56672">
    <property type="entry name" value="DNA/RNA polymerases"/>
    <property type="match status" value="1"/>
</dbReference>
<dbReference type="AlphaFoldDB" id="A0A284QX30"/>
<dbReference type="InterPro" id="IPR050951">
    <property type="entry name" value="Retrovirus_Pol_polyprotein"/>
</dbReference>
<dbReference type="GO" id="GO:0003824">
    <property type="term" value="F:catalytic activity"/>
    <property type="evidence" value="ECO:0007669"/>
    <property type="project" value="UniProtKB-KW"/>
</dbReference>
<sequence length="257" mass="29688">MDKLQGAKYFTKLDVRWGYNNVRMKEGDEWKAAFRTNRGLFEPLVMFFGLTNSPATFQTMMNDIFKDMIAKGQVTVYLDDILIFSKTREEHRKIVCKVMQLLKENDLFLKAEKCEFKVLETEYLGVIISEGEIRMDPVKVAGIMNWPTPTKKQEVQSFLGFTNFYQRFIKNYSKKAKALTQLTGKAEWKWGKAQDDAFRQIKDGIKEDAVLKMPDFSKKFRVEADASEGAIGAVLSQEHDGKWQPVAFLSKSLMQTE</sequence>